<evidence type="ECO:0000259" key="2">
    <source>
        <dbReference type="PROSITE" id="PS50004"/>
    </source>
</evidence>
<feature type="region of interest" description="Disordered" evidence="1">
    <location>
        <begin position="1440"/>
        <end position="1533"/>
    </location>
</feature>
<gene>
    <name evidence="4" type="primary">LOC107220856</name>
</gene>
<evidence type="ECO:0000313" key="4">
    <source>
        <dbReference type="RefSeq" id="XP_046602007.1"/>
    </source>
</evidence>
<dbReference type="GeneID" id="107220856"/>
<feature type="region of interest" description="Disordered" evidence="1">
    <location>
        <begin position="1712"/>
        <end position="1731"/>
    </location>
</feature>
<reference evidence="4" key="1">
    <citation type="submission" date="2025-08" db="UniProtKB">
        <authorList>
            <consortium name="RefSeq"/>
        </authorList>
    </citation>
    <scope>IDENTIFICATION</scope>
    <source>
        <tissue evidence="4">Thorax and Abdomen</tissue>
    </source>
</reference>
<dbReference type="RefSeq" id="XP_046602007.1">
    <property type="nucleotide sequence ID" value="XM_046746051.1"/>
</dbReference>
<feature type="compositionally biased region" description="Low complexity" evidence="1">
    <location>
        <begin position="1225"/>
        <end position="1235"/>
    </location>
</feature>
<feature type="compositionally biased region" description="Basic residues" evidence="1">
    <location>
        <begin position="1034"/>
        <end position="1044"/>
    </location>
</feature>
<evidence type="ECO:0000313" key="3">
    <source>
        <dbReference type="Proteomes" id="UP000829291"/>
    </source>
</evidence>
<dbReference type="Gene3D" id="2.60.40.150">
    <property type="entry name" value="C2 domain"/>
    <property type="match status" value="1"/>
</dbReference>
<feature type="compositionally biased region" description="Basic and acidic residues" evidence="1">
    <location>
        <begin position="760"/>
        <end position="769"/>
    </location>
</feature>
<feature type="region of interest" description="Disordered" evidence="1">
    <location>
        <begin position="660"/>
        <end position="680"/>
    </location>
</feature>
<dbReference type="Proteomes" id="UP000829291">
    <property type="component" value="Chromosome 7"/>
</dbReference>
<name>A0ABM3GP05_NEOLC</name>
<dbReference type="Pfam" id="PF00168">
    <property type="entry name" value="C2"/>
    <property type="match status" value="1"/>
</dbReference>
<proteinExistence type="predicted"/>
<dbReference type="SUPFAM" id="SSF49562">
    <property type="entry name" value="C2 domain (Calcium/lipid-binding domain, CaLB)"/>
    <property type="match status" value="1"/>
</dbReference>
<feature type="compositionally biased region" description="Acidic residues" evidence="1">
    <location>
        <begin position="582"/>
        <end position="603"/>
    </location>
</feature>
<dbReference type="InterPro" id="IPR000008">
    <property type="entry name" value="C2_dom"/>
</dbReference>
<keyword evidence="3" id="KW-1185">Reference proteome</keyword>
<dbReference type="PROSITE" id="PS50004">
    <property type="entry name" value="C2"/>
    <property type="match status" value="1"/>
</dbReference>
<dbReference type="InterPro" id="IPR057815">
    <property type="entry name" value="C2CD5_C"/>
</dbReference>
<feature type="compositionally biased region" description="Polar residues" evidence="1">
    <location>
        <begin position="1050"/>
        <end position="1069"/>
    </location>
</feature>
<feature type="region of interest" description="Disordered" evidence="1">
    <location>
        <begin position="535"/>
        <end position="644"/>
    </location>
</feature>
<feature type="domain" description="C2" evidence="2">
    <location>
        <begin position="1"/>
        <end position="110"/>
    </location>
</feature>
<dbReference type="PANTHER" id="PTHR37412">
    <property type="entry name" value="C2 DOMAIN-CONTAINING PROTEIN 5"/>
    <property type="match status" value="1"/>
</dbReference>
<dbReference type="InterPro" id="IPR056430">
    <property type="entry name" value="C2CD5_YbjQ-like_dom"/>
</dbReference>
<organism evidence="3 4">
    <name type="scientific">Neodiprion lecontei</name>
    <name type="common">Redheaded pine sawfly</name>
    <dbReference type="NCBI Taxonomy" id="441921"/>
    <lineage>
        <taxon>Eukaryota</taxon>
        <taxon>Metazoa</taxon>
        <taxon>Ecdysozoa</taxon>
        <taxon>Arthropoda</taxon>
        <taxon>Hexapoda</taxon>
        <taxon>Insecta</taxon>
        <taxon>Pterygota</taxon>
        <taxon>Neoptera</taxon>
        <taxon>Endopterygota</taxon>
        <taxon>Hymenoptera</taxon>
        <taxon>Tenthredinoidea</taxon>
        <taxon>Diprionidae</taxon>
        <taxon>Diprioninae</taxon>
        <taxon>Neodiprion</taxon>
    </lineage>
</organism>
<feature type="region of interest" description="Disordered" evidence="1">
    <location>
        <begin position="1217"/>
        <end position="1305"/>
    </location>
</feature>
<sequence length="2061" mass="227855">MPGKVKVKILAGRNLPVMDRSSDTTDAYVEIKFGNTTYKTDVCRKSLNPQWNSEWYRFEVDEAELQDEPLQIRLMDHDTYSANDAIGKVYLDLNPLLLPGTPLPVKNMWTLEASMSSSSSTQGDPIPTGSVMNGWIPVYDTMHGIRGEVNIIVKVELFSDFNKFRQSSCGVQFFCSPIIPHGYHAQIIHGFVEELVVNDDPEYKWIDKIRTPRASNEARQTLFFKLSGEVQRKIGLKALDLGGNAVIGYYQCFDLEGESGIVARGIGTAVTLVKMHDSSSVPAENLTSEELALLGLPHKASFECLELDESVPLLSHSPDRSQAASLSSLQTTKVSSKFPGYGKTLKKRSKPLIVVPSYRSAGSSGKMLRHLSQQSSYNNLRRSFDSNISLPEDADELSLRSILAQEDMRGEIAGNRFSRGLKNLRYLPQSMLSKRVSQLRARFSDSFEEDQSDLDSTFSSTWSVSSESARSSISDLYSLGRNKKSSSKRNSSDGMAALLIRSVHAGLALDSVMEDHESPAPSPIRIACEEFEARMAESEAGTQSSDRKEEITETEANADLTSRKSSEKVIKSLTPKRRLREEEEEEDVSSDESDTESSEDEPSESSTNYNILDDSLTHGEPGSPPTGDGKLTSIGSKLEEKKDSYFDHEAGIFTTVPTEEKKNLSVSSEPMSSSTESRGSDIWFEKRNSIEEAELIPRRAASPSFLPQNYGELHIQRPVRNDSNFSCDENLDAAAEAVANDGDTIAITSSMTAKETEFLDRQERFDNPADSKPAAASTPTEDQSCEIFFPDVDPWVDARTVSLQRSVSLNERAIRRFVAPSRISLKKKSESFKAETKRKLSIFKSLNISPGGKHAADSKTIAKEGVEKMSSKNHEEAAKKSEKTLKKVERNETVIYRGSPRDREKAEPLQKIKPVAIVIDSTSKEDHSHLSVPLLKVTEVNAKSNFGSDEGAVKPKERCEPRPEIVRSAEDLARVDRLRSKQKRQCMLELIKIIDTKMLVHSMRDRHRNDSSRSRKHRRDKVAASVTPSPDSIRKHRHRRRTSRSKSPEDSSIQSYGTGSSFARQNYSSTSSIGSRHALFTPHNQSVGIGDEASGSRVGFTVNREKQGTHSGGSEALEKTEGCLIAIEPPIVELEAETETDDNREDAVKTLQATAPATRFDPSQNPSDSKLVDVELSELSFGSGLEPRTNAGSNLLTPEKLTIVSVVRKSHSECNLRDAQEGVGTTNNTNNANTTDNSCVPCYPDPRRQQPDVAPPPGNPSPAPPSTPTPAGVSNKISKSPVIKANSAVPIHRRSSDSDLSITPKGYYRKRNSLTGSDRSSMGGYLRPVTAVVRPMNQEALDMLEYPFITMQQYPPGFILHLGGTVSARSVKLLERISNLEEPESRDAWWTEIRMEVRSHARALACNVVLGYREETSICDDVCVLSAAGTAAVINLQNTSQEPDNPLISRIHQREITTTSLDRTDFEREKGQQKAQPASATKSEKGDKSDSDKGEGKNDQTEETAARDVNGVQDAKTRQSDGTEQTSSHSIPLPPSSCSVCHLPYSESSVPFRVKVLKCAICRRGKVPDILFTTIELPESIPITGRGCVVQATVCRPKRDLRGELNAKEISDGLPFLEYELHSLLLNKIKVRSMNALFGLRVQVSIGERLLIGMATGTAVYLAPLPTPAVPKVTAGNSWSDEQKLADIQKSLIETVKKNREFYQLKSLTDMENGRATTSDTDESEDEMPEIDLGAGNKDACVLEVDDMEEVDKISMLMENRPPDGFHVVNTQNIPGLEDLEIVRNLQMFTQLWRAKIPVGQPASVSTKYFGRLLQSVYFKLRKMVPCALCDLQFKVELPEPDEIQLSVVGMALGLGEPTKLNKYKRKVLPHSISRDQVKKTDENDLIFSLDEDHVMPENAVSTGAPNTSSLHSAGQSGSLIQRSRPRSPLRTRVHTLHKHKHVPLKERYGVDITPLSYMPGGRIERYLGNLNFFFIRESTAIREGGGLSGFVHSFVTEVLAIVRAHVTALGGNAMVAYFMTQLVLCHSPHKNQESSCTHKAISLTTDGLCSVSKCEIRRRA</sequence>
<feature type="compositionally biased region" description="Pro residues" evidence="1">
    <location>
        <begin position="1253"/>
        <end position="1268"/>
    </location>
</feature>
<dbReference type="PANTHER" id="PTHR37412:SF2">
    <property type="entry name" value="C2 DOMAIN-CONTAINING PROTEIN 5"/>
    <property type="match status" value="1"/>
</dbReference>
<feature type="region of interest" description="Disordered" evidence="1">
    <location>
        <begin position="760"/>
        <end position="782"/>
    </location>
</feature>
<feature type="compositionally biased region" description="Basic and acidic residues" evidence="1">
    <location>
        <begin position="561"/>
        <end position="570"/>
    </location>
</feature>
<feature type="compositionally biased region" description="Basic and acidic residues" evidence="1">
    <location>
        <begin position="1482"/>
        <end position="1506"/>
    </location>
</feature>
<feature type="compositionally biased region" description="Polar residues" evidence="1">
    <location>
        <begin position="1902"/>
        <end position="1922"/>
    </location>
</feature>
<dbReference type="InterPro" id="IPR038983">
    <property type="entry name" value="C2CD5"/>
</dbReference>
<feature type="compositionally biased region" description="Low complexity" evidence="1">
    <location>
        <begin position="665"/>
        <end position="677"/>
    </location>
</feature>
<dbReference type="Pfam" id="PF23028">
    <property type="entry name" value="YbjQ_3"/>
    <property type="match status" value="1"/>
</dbReference>
<accession>A0ABM3GP05</accession>
<feature type="compositionally biased region" description="Basic and acidic residues" evidence="1">
    <location>
        <begin position="1462"/>
        <end position="1472"/>
    </location>
</feature>
<feature type="compositionally biased region" description="Acidic residues" evidence="1">
    <location>
        <begin position="1720"/>
        <end position="1730"/>
    </location>
</feature>
<dbReference type="CDD" id="cd08688">
    <property type="entry name" value="C2_KIAA0528-like"/>
    <property type="match status" value="1"/>
</dbReference>
<evidence type="ECO:0000256" key="1">
    <source>
        <dbReference type="SAM" id="MobiDB-lite"/>
    </source>
</evidence>
<dbReference type="Pfam" id="PF23025">
    <property type="entry name" value="YbjQ_2"/>
    <property type="match status" value="3"/>
</dbReference>
<dbReference type="InterPro" id="IPR056431">
    <property type="entry name" value="C2CD5_YbjQ-rel_dom"/>
</dbReference>
<protein>
    <submittedName>
        <fullName evidence="4">Uncharacterized protein LOC107220856 isoform X3</fullName>
    </submittedName>
</protein>
<dbReference type="Pfam" id="PF23128">
    <property type="entry name" value="YbjQ_4"/>
    <property type="match status" value="1"/>
</dbReference>
<dbReference type="InterPro" id="IPR037785">
    <property type="entry name" value="C2_C2CD5"/>
</dbReference>
<feature type="region of interest" description="Disordered" evidence="1">
    <location>
        <begin position="1902"/>
        <end position="1929"/>
    </location>
</feature>
<dbReference type="InterPro" id="IPR035892">
    <property type="entry name" value="C2_domain_sf"/>
</dbReference>
<dbReference type="SMART" id="SM00239">
    <property type="entry name" value="C2"/>
    <property type="match status" value="1"/>
</dbReference>
<feature type="region of interest" description="Disordered" evidence="1">
    <location>
        <begin position="1002"/>
        <end position="1069"/>
    </location>
</feature>